<keyword evidence="3" id="KW-1185">Reference proteome</keyword>
<dbReference type="EMBL" id="MCFJ01000030">
    <property type="protein sequence ID" value="ORY54967.1"/>
    <property type="molecule type" value="Genomic_DNA"/>
</dbReference>
<dbReference type="AlphaFoldDB" id="A0A1Y2D6Z3"/>
<evidence type="ECO:0000313" key="3">
    <source>
        <dbReference type="Proteomes" id="UP000193689"/>
    </source>
</evidence>
<dbReference type="GeneID" id="63769873"/>
<gene>
    <name evidence="2" type="ORF">BCR38DRAFT_145333</name>
</gene>
<reference evidence="2 3" key="1">
    <citation type="submission" date="2016-07" db="EMBL/GenBank/DDBJ databases">
        <title>Pervasive Adenine N6-methylation of Active Genes in Fungi.</title>
        <authorList>
            <consortium name="DOE Joint Genome Institute"/>
            <person name="Mondo S.J."/>
            <person name="Dannebaum R.O."/>
            <person name="Kuo R.C."/>
            <person name="Labutti K."/>
            <person name="Haridas S."/>
            <person name="Kuo A."/>
            <person name="Salamov A."/>
            <person name="Ahrendt S.R."/>
            <person name="Lipzen A."/>
            <person name="Sullivan W."/>
            <person name="Andreopoulos W.B."/>
            <person name="Clum A."/>
            <person name="Lindquist E."/>
            <person name="Daum C."/>
            <person name="Ramamoorthy G.K."/>
            <person name="Gryganskyi A."/>
            <person name="Culley D."/>
            <person name="Magnuson J.K."/>
            <person name="James T.Y."/>
            <person name="O'Malley M.A."/>
            <person name="Stajich J.E."/>
            <person name="Spatafora J.W."/>
            <person name="Visel A."/>
            <person name="Grigoriev I.V."/>
        </authorList>
    </citation>
    <scope>NUCLEOTIDE SEQUENCE [LARGE SCALE GENOMIC DNA]</scope>
    <source>
        <strain evidence="2 3">CBS 129021</strain>
    </source>
</reference>
<dbReference type="RefSeq" id="XP_040709414.1">
    <property type="nucleotide sequence ID" value="XM_040853661.1"/>
</dbReference>
<organism evidence="2 3">
    <name type="scientific">Pseudomassariella vexata</name>
    <dbReference type="NCBI Taxonomy" id="1141098"/>
    <lineage>
        <taxon>Eukaryota</taxon>
        <taxon>Fungi</taxon>
        <taxon>Dikarya</taxon>
        <taxon>Ascomycota</taxon>
        <taxon>Pezizomycotina</taxon>
        <taxon>Sordariomycetes</taxon>
        <taxon>Xylariomycetidae</taxon>
        <taxon>Amphisphaeriales</taxon>
        <taxon>Pseudomassariaceae</taxon>
        <taxon>Pseudomassariella</taxon>
    </lineage>
</organism>
<comment type="caution">
    <text evidence="2">The sequence shown here is derived from an EMBL/GenBank/DDBJ whole genome shotgun (WGS) entry which is preliminary data.</text>
</comment>
<proteinExistence type="predicted"/>
<dbReference type="Proteomes" id="UP000193689">
    <property type="component" value="Unassembled WGS sequence"/>
</dbReference>
<evidence type="ECO:0000256" key="1">
    <source>
        <dbReference type="SAM" id="MobiDB-lite"/>
    </source>
</evidence>
<protein>
    <submittedName>
        <fullName evidence="2">Uncharacterized protein</fullName>
    </submittedName>
</protein>
<accession>A0A1Y2D6Z3</accession>
<feature type="region of interest" description="Disordered" evidence="1">
    <location>
        <begin position="81"/>
        <end position="129"/>
    </location>
</feature>
<sequence length="203" mass="23104">MRERGPSFQDRHCASYYNPRVVLYVGDVNAYHGNLDISLVETMACKRCDKPRRDRIAQQQPRPCLNPNVIEPWRGLARHKSAQYARPGLDPQISRSSQAGRSPVQARRKPPAFWRWRDRNDDDDDDDAAATATEGEIKDTKMGMKHGSSQICLGVRQLTSLARRGWEDVSCRKEMAPCFRSDRAEQRGGTTRGAWLGLSWCNT</sequence>
<name>A0A1Y2D6Z3_9PEZI</name>
<dbReference type="InParanoid" id="A0A1Y2D6Z3"/>
<evidence type="ECO:0000313" key="2">
    <source>
        <dbReference type="EMBL" id="ORY54967.1"/>
    </source>
</evidence>